<organism evidence="12 13">
    <name type="scientific">Enteractinococcus fodinae</name>
    <dbReference type="NCBI Taxonomy" id="684663"/>
    <lineage>
        <taxon>Bacteria</taxon>
        <taxon>Bacillati</taxon>
        <taxon>Actinomycetota</taxon>
        <taxon>Actinomycetes</taxon>
        <taxon>Micrococcales</taxon>
        <taxon>Micrococcaceae</taxon>
    </lineage>
</organism>
<comment type="caution">
    <text evidence="12">The sequence shown here is derived from an EMBL/GenBank/DDBJ whole genome shotgun (WGS) entry which is preliminary data.</text>
</comment>
<evidence type="ECO:0000256" key="11">
    <source>
        <dbReference type="SAM" id="Phobius"/>
    </source>
</evidence>
<sequence>MINNAELTTVVAQAQGGQEGGSGMFMLLMLAVLALLFFMMIRRSRKAMKTQQEQRASLQPGMEVMTTFGLFGTITQVDHDDNKAIMELSPGQYATIHLQAIGQVVEETDPEQLPESDITVDDIPDYPEQAGPDTKNSDYGSEYNDPRDDRDR</sequence>
<dbReference type="PANTHER" id="PTHR33909">
    <property type="entry name" value="SEC TRANSLOCON ACCESSORY COMPLEX SUBUNIT YAJC"/>
    <property type="match status" value="1"/>
</dbReference>
<protein>
    <submittedName>
        <fullName evidence="12">Preprotein translocase subunit YajC</fullName>
    </submittedName>
</protein>
<feature type="compositionally biased region" description="Acidic residues" evidence="10">
    <location>
        <begin position="106"/>
        <end position="125"/>
    </location>
</feature>
<dbReference type="EMBL" id="JAVDYJ010000001">
    <property type="protein sequence ID" value="MDR7347250.1"/>
    <property type="molecule type" value="Genomic_DNA"/>
</dbReference>
<dbReference type="NCBIfam" id="TIGR00739">
    <property type="entry name" value="yajC"/>
    <property type="match status" value="1"/>
</dbReference>
<proteinExistence type="inferred from homology"/>
<keyword evidence="13" id="KW-1185">Reference proteome</keyword>
<evidence type="ECO:0000256" key="6">
    <source>
        <dbReference type="ARBA" id="ARBA00022927"/>
    </source>
</evidence>
<comment type="similarity">
    <text evidence="2">Belongs to the YajC family.</text>
</comment>
<comment type="subcellular location">
    <subcellularLocation>
        <location evidence="1">Cell membrane</location>
        <topology evidence="1">Single-pass membrane protein</topology>
    </subcellularLocation>
</comment>
<dbReference type="RefSeq" id="WP_310173202.1">
    <property type="nucleotide sequence ID" value="NZ_BAABHE010000002.1"/>
</dbReference>
<keyword evidence="4" id="KW-1003">Cell membrane</keyword>
<evidence type="ECO:0000256" key="9">
    <source>
        <dbReference type="ARBA" id="ARBA00023136"/>
    </source>
</evidence>
<evidence type="ECO:0000256" key="5">
    <source>
        <dbReference type="ARBA" id="ARBA00022692"/>
    </source>
</evidence>
<feature type="region of interest" description="Disordered" evidence="10">
    <location>
        <begin position="106"/>
        <end position="152"/>
    </location>
</feature>
<evidence type="ECO:0000256" key="10">
    <source>
        <dbReference type="SAM" id="MobiDB-lite"/>
    </source>
</evidence>
<dbReference type="Proteomes" id="UP001183794">
    <property type="component" value="Unassembled WGS sequence"/>
</dbReference>
<dbReference type="SMART" id="SM01323">
    <property type="entry name" value="YajC"/>
    <property type="match status" value="1"/>
</dbReference>
<keyword evidence="9 11" id="KW-0472">Membrane</keyword>
<evidence type="ECO:0000256" key="8">
    <source>
        <dbReference type="ARBA" id="ARBA00023010"/>
    </source>
</evidence>
<keyword evidence="5 11" id="KW-0812">Transmembrane</keyword>
<evidence type="ECO:0000256" key="1">
    <source>
        <dbReference type="ARBA" id="ARBA00004162"/>
    </source>
</evidence>
<dbReference type="PRINTS" id="PR01853">
    <property type="entry name" value="YAJCTRNLCASE"/>
</dbReference>
<evidence type="ECO:0000313" key="13">
    <source>
        <dbReference type="Proteomes" id="UP001183794"/>
    </source>
</evidence>
<evidence type="ECO:0000256" key="3">
    <source>
        <dbReference type="ARBA" id="ARBA00022448"/>
    </source>
</evidence>
<dbReference type="PANTHER" id="PTHR33909:SF1">
    <property type="entry name" value="SEC TRANSLOCON ACCESSORY COMPLEX SUBUNIT YAJC"/>
    <property type="match status" value="1"/>
</dbReference>
<name>A0ABU2B0X1_9MICC</name>
<evidence type="ECO:0000256" key="4">
    <source>
        <dbReference type="ARBA" id="ARBA00022475"/>
    </source>
</evidence>
<keyword evidence="8" id="KW-0811">Translocation</keyword>
<feature type="transmembrane region" description="Helical" evidence="11">
    <location>
        <begin position="20"/>
        <end position="41"/>
    </location>
</feature>
<dbReference type="Pfam" id="PF02699">
    <property type="entry name" value="YajC"/>
    <property type="match status" value="1"/>
</dbReference>
<keyword evidence="3" id="KW-0813">Transport</keyword>
<keyword evidence="7 11" id="KW-1133">Transmembrane helix</keyword>
<dbReference type="InterPro" id="IPR003849">
    <property type="entry name" value="Preprotein_translocase_YajC"/>
</dbReference>
<gene>
    <name evidence="12" type="ORF">J2S62_001507</name>
</gene>
<evidence type="ECO:0000256" key="7">
    <source>
        <dbReference type="ARBA" id="ARBA00022989"/>
    </source>
</evidence>
<keyword evidence="6" id="KW-0653">Protein transport</keyword>
<evidence type="ECO:0000313" key="12">
    <source>
        <dbReference type="EMBL" id="MDR7347250.1"/>
    </source>
</evidence>
<evidence type="ECO:0000256" key="2">
    <source>
        <dbReference type="ARBA" id="ARBA00006742"/>
    </source>
</evidence>
<reference evidence="12 13" key="1">
    <citation type="submission" date="2023-07" db="EMBL/GenBank/DDBJ databases">
        <title>Sequencing the genomes of 1000 actinobacteria strains.</title>
        <authorList>
            <person name="Klenk H.-P."/>
        </authorList>
    </citation>
    <scope>NUCLEOTIDE SEQUENCE [LARGE SCALE GENOMIC DNA]</scope>
    <source>
        <strain evidence="12 13">DSM 22966</strain>
    </source>
</reference>
<accession>A0ABU2B0X1</accession>